<feature type="region of interest" description="Disordered" evidence="1">
    <location>
        <begin position="392"/>
        <end position="428"/>
    </location>
</feature>
<name>A0AA86MWI8_9BACT</name>
<dbReference type="InterPro" id="IPR025515">
    <property type="entry name" value="DUF4403"/>
</dbReference>
<proteinExistence type="predicted"/>
<organism evidence="2 3">
    <name type="scientific">Nitrospira tepida</name>
    <dbReference type="NCBI Taxonomy" id="2973512"/>
    <lineage>
        <taxon>Bacteria</taxon>
        <taxon>Pseudomonadati</taxon>
        <taxon>Nitrospirota</taxon>
        <taxon>Nitrospiria</taxon>
        <taxon>Nitrospirales</taxon>
        <taxon>Nitrospiraceae</taxon>
        <taxon>Nitrospira</taxon>
    </lineage>
</organism>
<feature type="compositionally biased region" description="Basic and acidic residues" evidence="1">
    <location>
        <begin position="416"/>
        <end position="428"/>
    </location>
</feature>
<feature type="compositionally biased region" description="Polar residues" evidence="1">
    <location>
        <begin position="406"/>
        <end position="415"/>
    </location>
</feature>
<evidence type="ECO:0000313" key="2">
    <source>
        <dbReference type="EMBL" id="CAI4030363.1"/>
    </source>
</evidence>
<keyword evidence="3" id="KW-1185">Reference proteome</keyword>
<accession>A0AA86MWI8</accession>
<sequence length="428" mass="46409">MPERFTDATHPLGRDYRWTFVRDGLPEVTIQDGLVTIRATYRGDIEARELAQSCRLGPLYPVFEGGGPLQVRQDGSFLVFAMDQPHLTTVLKPESEAKCNLFALPVKDQLNDLLDRDGLERQIAQAITPGTFRIPIAQVWQALQGPINLPAGSPASALCLYGTPLEIQIGGVSGTVEESTIKGAVRGKPMAAYEPDCAHPVPATPLQVKNGATVAEDKPFRILGSMTVPYETINHDLQSKLFHQQIVTAGGDSLMIERAFASDANGRMLLTVETSGDVNGTLYYWGTPHLGDDGTMVTVPDLQMANESKKALDGIKIGYWHSVDDKLKDRIQNALKTDMSQQVSKMKSSLSGRHQLGDLALNMALARQRSASAFSTPQALVANVLFEGTASASGRFSGQAEEEQPQAPSSPAGTESRQEPEQVRPQSE</sequence>
<dbReference type="KEGG" id="nti:DNFV4_00791"/>
<protein>
    <submittedName>
        <fullName evidence="2">Uncharacterized protein</fullName>
    </submittedName>
</protein>
<dbReference type="Pfam" id="PF14356">
    <property type="entry name" value="DUF4403"/>
    <property type="match status" value="1"/>
</dbReference>
<dbReference type="AlphaFoldDB" id="A0AA86MWI8"/>
<reference evidence="2" key="1">
    <citation type="submission" date="2022-10" db="EMBL/GenBank/DDBJ databases">
        <authorList>
            <person name="Koch H."/>
        </authorList>
    </citation>
    <scope>NUCLEOTIDE SEQUENCE</scope>
    <source>
        <strain evidence="2">DNF</strain>
    </source>
</reference>
<dbReference type="EMBL" id="OX365700">
    <property type="protein sequence ID" value="CAI4030363.1"/>
    <property type="molecule type" value="Genomic_DNA"/>
</dbReference>
<evidence type="ECO:0000256" key="1">
    <source>
        <dbReference type="SAM" id="MobiDB-lite"/>
    </source>
</evidence>
<evidence type="ECO:0000313" key="3">
    <source>
        <dbReference type="Proteomes" id="UP001179121"/>
    </source>
</evidence>
<gene>
    <name evidence="2" type="ORF">DNFV4_00791</name>
</gene>
<dbReference type="Proteomes" id="UP001179121">
    <property type="component" value="Chromosome"/>
</dbReference>